<comment type="caution">
    <text evidence="1">The sequence shown here is derived from an EMBL/GenBank/DDBJ whole genome shotgun (WGS) entry which is preliminary data.</text>
</comment>
<evidence type="ECO:0000313" key="2">
    <source>
        <dbReference type="Proteomes" id="UP001431784"/>
    </source>
</evidence>
<reference evidence="1" key="1">
    <citation type="submission" date="2023-02" db="EMBL/GenBank/DDBJ databases">
        <title>Description of Roseinatronobacter alkalisoli sp. nov., an alkaliphilic bacerium isolated from soda soil.</title>
        <authorList>
            <person name="Wei W."/>
        </authorList>
    </citation>
    <scope>NUCLEOTIDE SEQUENCE</scope>
    <source>
        <strain evidence="1">HJB301</strain>
    </source>
</reference>
<gene>
    <name evidence="1" type="ORF">PUT78_22810</name>
</gene>
<organism evidence="1 2">
    <name type="scientific">Roseinatronobacter alkalisoli</name>
    <dbReference type="NCBI Taxonomy" id="3028235"/>
    <lineage>
        <taxon>Bacteria</taxon>
        <taxon>Pseudomonadati</taxon>
        <taxon>Pseudomonadota</taxon>
        <taxon>Alphaproteobacteria</taxon>
        <taxon>Rhodobacterales</taxon>
        <taxon>Paracoccaceae</taxon>
        <taxon>Roseinatronobacter</taxon>
    </lineage>
</organism>
<dbReference type="Proteomes" id="UP001431784">
    <property type="component" value="Unassembled WGS sequence"/>
</dbReference>
<dbReference type="EMBL" id="JAQZSM010000071">
    <property type="protein sequence ID" value="MDD7973864.1"/>
    <property type="molecule type" value="Genomic_DNA"/>
</dbReference>
<dbReference type="RefSeq" id="WP_274354521.1">
    <property type="nucleotide sequence ID" value="NZ_JAQZSM010000071.1"/>
</dbReference>
<evidence type="ECO:0000313" key="1">
    <source>
        <dbReference type="EMBL" id="MDD7973864.1"/>
    </source>
</evidence>
<proteinExistence type="predicted"/>
<sequence>MYLLLVKTPLGSINLPECSSSNIYFDLDVIDESGVLTSITDELTQYKFPHNEIKASQQLRKIVAAQQKALDAGKDPSKAIDKFKKSNGIYETYTCDQALSLAKLSGEERRLAESLNLTAYGYFVYSTEVWDQLNDKKAGLRKGLRILRGGLQIASNGMPQGKLITIPLTKSIGHQNQAHVIVHFDGAEPDLGRKGFQPELEELAEKIAVGIVRQLSSRREDILKSDSGAQADIDKEIKVHEWLKKQEQHEADCPLVLKSDKFFLPTRKISVMCVPQSEQDVIVLFNQLIAGGVIRGLKLLSTSQSSQYDGVFRFSAEDPLVDYAYDKEINPLGVYEEQLTKTYTTQPKVLEYKFCLDGLLREFEAGDKHENDVDLAIFWDMGKEFAKEYSVISYLDDEKTHHRTHHGLTHRLNSANSHIEVICLQELFQLLNDPAAAQMTQEALYGDDL</sequence>
<protein>
    <submittedName>
        <fullName evidence="1">Uncharacterized protein</fullName>
    </submittedName>
</protein>
<name>A0ABT5TFY9_9RHOB</name>
<accession>A0ABT5TFY9</accession>
<keyword evidence="2" id="KW-1185">Reference proteome</keyword>